<gene>
    <name evidence="1" type="ORF">MM415A06905_0002</name>
</gene>
<organism evidence="1">
    <name type="scientific">viral metagenome</name>
    <dbReference type="NCBI Taxonomy" id="1070528"/>
    <lineage>
        <taxon>unclassified sequences</taxon>
        <taxon>metagenomes</taxon>
        <taxon>organismal metagenomes</taxon>
    </lineage>
</organism>
<name>A0A6M3JEX3_9ZZZZ</name>
<proteinExistence type="predicted"/>
<reference evidence="1" key="1">
    <citation type="submission" date="2020-03" db="EMBL/GenBank/DDBJ databases">
        <title>The deep terrestrial virosphere.</title>
        <authorList>
            <person name="Holmfeldt K."/>
            <person name="Nilsson E."/>
            <person name="Simone D."/>
            <person name="Lopez-Fernandez M."/>
            <person name="Wu X."/>
            <person name="de Brujin I."/>
            <person name="Lundin D."/>
            <person name="Andersson A."/>
            <person name="Bertilsson S."/>
            <person name="Dopson M."/>
        </authorList>
    </citation>
    <scope>NUCLEOTIDE SEQUENCE</scope>
    <source>
        <strain evidence="1">MM415A06905</strain>
    </source>
</reference>
<protein>
    <submittedName>
        <fullName evidence="1">Uncharacterized protein</fullName>
    </submittedName>
</protein>
<accession>A0A6M3JEX3</accession>
<dbReference type="EMBL" id="MT141612">
    <property type="protein sequence ID" value="QJA68380.1"/>
    <property type="molecule type" value="Genomic_DNA"/>
</dbReference>
<dbReference type="AlphaFoldDB" id="A0A6M3JEX3"/>
<evidence type="ECO:0000313" key="1">
    <source>
        <dbReference type="EMBL" id="QJA68380.1"/>
    </source>
</evidence>
<sequence>MLDTSPNIENWDTISRYDKLLLMGHTVNCATRIVDGDGECECMPWLEARNEQYCPT</sequence>